<reference evidence="3" key="2">
    <citation type="submission" date="2023-05" db="EMBL/GenBank/DDBJ databases">
        <authorList>
            <person name="Schelkunov M.I."/>
        </authorList>
    </citation>
    <scope>NUCLEOTIDE SEQUENCE</scope>
    <source>
        <strain evidence="3">Hsosn_3</strain>
        <tissue evidence="3">Leaf</tissue>
    </source>
</reference>
<comment type="caution">
    <text evidence="3">The sequence shown here is derived from an EMBL/GenBank/DDBJ whole genome shotgun (WGS) entry which is preliminary data.</text>
</comment>
<organism evidence="3 4">
    <name type="scientific">Heracleum sosnowskyi</name>
    <dbReference type="NCBI Taxonomy" id="360622"/>
    <lineage>
        <taxon>Eukaryota</taxon>
        <taxon>Viridiplantae</taxon>
        <taxon>Streptophyta</taxon>
        <taxon>Embryophyta</taxon>
        <taxon>Tracheophyta</taxon>
        <taxon>Spermatophyta</taxon>
        <taxon>Magnoliopsida</taxon>
        <taxon>eudicotyledons</taxon>
        <taxon>Gunneridae</taxon>
        <taxon>Pentapetalae</taxon>
        <taxon>asterids</taxon>
        <taxon>campanulids</taxon>
        <taxon>Apiales</taxon>
        <taxon>Apiaceae</taxon>
        <taxon>Apioideae</taxon>
        <taxon>apioid superclade</taxon>
        <taxon>Tordylieae</taxon>
        <taxon>Tordyliinae</taxon>
        <taxon>Heracleum</taxon>
    </lineage>
</organism>
<gene>
    <name evidence="3" type="ORF">POM88_016715</name>
</gene>
<dbReference type="Proteomes" id="UP001237642">
    <property type="component" value="Unassembled WGS sequence"/>
</dbReference>
<dbReference type="EMBL" id="JAUIZM010000004">
    <property type="protein sequence ID" value="KAK1388537.1"/>
    <property type="molecule type" value="Genomic_DNA"/>
</dbReference>
<evidence type="ECO:0000313" key="4">
    <source>
        <dbReference type="Proteomes" id="UP001237642"/>
    </source>
</evidence>
<name>A0AAD8IMJ0_9APIA</name>
<sequence>MAGRSYNNNGYDGERYERYNFNATEDDYIVCDILINLESLILNSNPRNSYEPEAITCSFKSSSSYEPTWISKARNLREPLWLNKRKRSALDNPPSPSPPRIEMKNEGHKLENTRIRDVKTGEKEENLVYSPSSPLSYEPIDDNHIQYHLKHRSKKRKVQDWEGRIGELEQTKQQLKLSLDNVKRYHQTLMELNTKLQAKRDEKKGELRRKNLLLKVNGGFDRNFQTGHHQFPVFARQQQQQQQREEYAYQKGGEGRTPQYYPVSYFQANAKVLQAAEARHRRRIKIKTKKNSNSLGIRSTIT</sequence>
<dbReference type="AlphaFoldDB" id="A0AAD8IMJ0"/>
<dbReference type="PANTHER" id="PTHR37614:SF2">
    <property type="entry name" value="OS02G0121400 PROTEIN"/>
    <property type="match status" value="1"/>
</dbReference>
<evidence type="ECO:0000256" key="1">
    <source>
        <dbReference type="SAM" id="Coils"/>
    </source>
</evidence>
<proteinExistence type="predicted"/>
<evidence type="ECO:0000256" key="2">
    <source>
        <dbReference type="SAM" id="MobiDB-lite"/>
    </source>
</evidence>
<feature type="coiled-coil region" evidence="1">
    <location>
        <begin position="151"/>
        <end position="209"/>
    </location>
</feature>
<accession>A0AAD8IMJ0</accession>
<reference evidence="3" key="1">
    <citation type="submission" date="2023-02" db="EMBL/GenBank/DDBJ databases">
        <title>Genome of toxic invasive species Heracleum sosnowskyi carries increased number of genes despite the absence of recent whole-genome duplications.</title>
        <authorList>
            <person name="Schelkunov M."/>
            <person name="Shtratnikova V."/>
            <person name="Makarenko M."/>
            <person name="Klepikova A."/>
            <person name="Omelchenko D."/>
            <person name="Novikova G."/>
            <person name="Obukhova E."/>
            <person name="Bogdanov V."/>
            <person name="Penin A."/>
            <person name="Logacheva M."/>
        </authorList>
    </citation>
    <scope>NUCLEOTIDE SEQUENCE</scope>
    <source>
        <strain evidence="3">Hsosn_3</strain>
        <tissue evidence="3">Leaf</tissue>
    </source>
</reference>
<protein>
    <submittedName>
        <fullName evidence="3">Uncharacterized protein</fullName>
    </submittedName>
</protein>
<dbReference type="PANTHER" id="PTHR37614">
    <property type="entry name" value="OS02G0121400 PROTEIN"/>
    <property type="match status" value="1"/>
</dbReference>
<evidence type="ECO:0000313" key="3">
    <source>
        <dbReference type="EMBL" id="KAK1388537.1"/>
    </source>
</evidence>
<keyword evidence="4" id="KW-1185">Reference proteome</keyword>
<feature type="region of interest" description="Disordered" evidence="2">
    <location>
        <begin position="85"/>
        <end position="105"/>
    </location>
</feature>
<keyword evidence="1" id="KW-0175">Coiled coil</keyword>